<evidence type="ECO:0000259" key="2">
    <source>
        <dbReference type="Pfam" id="PF00534"/>
    </source>
</evidence>
<dbReference type="InterPro" id="IPR001296">
    <property type="entry name" value="Glyco_trans_1"/>
</dbReference>
<dbReference type="GO" id="GO:0016757">
    <property type="term" value="F:glycosyltransferase activity"/>
    <property type="evidence" value="ECO:0007669"/>
    <property type="project" value="InterPro"/>
</dbReference>
<dbReference type="PANTHER" id="PTHR46401">
    <property type="entry name" value="GLYCOSYLTRANSFERASE WBBK-RELATED"/>
    <property type="match status" value="1"/>
</dbReference>
<gene>
    <name evidence="4" type="ORF">EAH77_00885</name>
</gene>
<evidence type="ECO:0000259" key="3">
    <source>
        <dbReference type="Pfam" id="PF13439"/>
    </source>
</evidence>
<dbReference type="Pfam" id="PF13439">
    <property type="entry name" value="Glyco_transf_4"/>
    <property type="match status" value="1"/>
</dbReference>
<comment type="caution">
    <text evidence="4">The sequence shown here is derived from an EMBL/GenBank/DDBJ whole genome shotgun (WGS) entry which is preliminary data.</text>
</comment>
<dbReference type="EMBL" id="RCZD01000001">
    <property type="protein sequence ID" value="TPG64838.1"/>
    <property type="molecule type" value="Genomic_DNA"/>
</dbReference>
<dbReference type="RefSeq" id="WP_140469925.1">
    <property type="nucleotide sequence ID" value="NZ_RCZD01000001.1"/>
</dbReference>
<proteinExistence type="predicted"/>
<dbReference type="OrthoDB" id="9801609at2"/>
<dbReference type="SUPFAM" id="SSF53756">
    <property type="entry name" value="UDP-Glycosyltransferase/glycogen phosphorylase"/>
    <property type="match status" value="1"/>
</dbReference>
<dbReference type="Pfam" id="PF00534">
    <property type="entry name" value="Glycos_transf_1"/>
    <property type="match status" value="1"/>
</dbReference>
<dbReference type="InterPro" id="IPR028098">
    <property type="entry name" value="Glyco_trans_4-like_N"/>
</dbReference>
<name>A0A502GTU3_9GAMM</name>
<dbReference type="CDD" id="cd03809">
    <property type="entry name" value="GT4_MtfB-like"/>
    <property type="match status" value="1"/>
</dbReference>
<accession>A0A502GTU3</accession>
<protein>
    <submittedName>
        <fullName evidence="4">Glycosyltransferase family 1 protein</fullName>
    </submittedName>
</protein>
<dbReference type="Gene3D" id="3.40.50.2000">
    <property type="entry name" value="Glycogen Phosphorylase B"/>
    <property type="match status" value="2"/>
</dbReference>
<organism evidence="4 5">
    <name type="scientific">Ewingella americana</name>
    <dbReference type="NCBI Taxonomy" id="41202"/>
    <lineage>
        <taxon>Bacteria</taxon>
        <taxon>Pseudomonadati</taxon>
        <taxon>Pseudomonadota</taxon>
        <taxon>Gammaproteobacteria</taxon>
        <taxon>Enterobacterales</taxon>
        <taxon>Yersiniaceae</taxon>
        <taxon>Ewingella</taxon>
    </lineage>
</organism>
<keyword evidence="1 4" id="KW-0808">Transferase</keyword>
<evidence type="ECO:0000313" key="4">
    <source>
        <dbReference type="EMBL" id="TPG64838.1"/>
    </source>
</evidence>
<dbReference type="AlphaFoldDB" id="A0A502GTU3"/>
<keyword evidence="5" id="KW-1185">Reference proteome</keyword>
<sequence length="462" mass="51558">MRVVLDLQACQSASRFRGIGRYSMSLGKALARELISRKHEVIVALSSAFPVEIEEVKTDFEISVPGVRFFEFSIPTNCAASQPENQWRQMSARLLREHALARLEPDIVHVSSLLADGWGDDLVASVGLLNVHIPTVLTHYDLIPLAMSDIYLTDEIFRDYYMCKLDNVRCADLLLAISEYAKKEAEQYLKLPESSIINMSSAVNEDFFESSKSSVGVEPTLRKYGIEKDFLLYAPGGFDPRKNLDRLLEAYALLPLNLRKDYNLVIASKLPTGYREGLIWKAGTLGIEESELVLTDYVSDADLADLYRGCRAYIFPSLQEGFGLPVLEAMSCGAVVIASNCSSIPEAHGLNEALFDPYQPSDIKEKIILALTDEKFRLRLKHHTTIQTKKFSWAVSAVIAADAMEHLFTNTQISGTKNPNKATLPSFEDLLVIMNSLKINSIPSNTDLDNFRHCFMLNLGAS</sequence>
<feature type="domain" description="Glycosyltransferase subfamily 4-like N-terminal" evidence="3">
    <location>
        <begin position="29"/>
        <end position="196"/>
    </location>
</feature>
<dbReference type="Proteomes" id="UP000317663">
    <property type="component" value="Unassembled WGS sequence"/>
</dbReference>
<reference evidence="4 5" key="1">
    <citation type="journal article" date="2019" name="Environ. Microbiol.">
        <title>Species interactions and distinct microbial communities in high Arctic permafrost affected cryosols are associated with the CH4 and CO2 gas fluxes.</title>
        <authorList>
            <person name="Altshuler I."/>
            <person name="Hamel J."/>
            <person name="Turney S."/>
            <person name="Magnuson E."/>
            <person name="Levesque R."/>
            <person name="Greer C."/>
            <person name="Whyte L.G."/>
        </authorList>
    </citation>
    <scope>NUCLEOTIDE SEQUENCE [LARGE SCALE GENOMIC DNA]</scope>
    <source>
        <strain evidence="4 5">E4</strain>
    </source>
</reference>
<dbReference type="PANTHER" id="PTHR46401:SF2">
    <property type="entry name" value="GLYCOSYLTRANSFERASE WBBK-RELATED"/>
    <property type="match status" value="1"/>
</dbReference>
<evidence type="ECO:0000256" key="1">
    <source>
        <dbReference type="ARBA" id="ARBA00022679"/>
    </source>
</evidence>
<evidence type="ECO:0000313" key="5">
    <source>
        <dbReference type="Proteomes" id="UP000317663"/>
    </source>
</evidence>
<feature type="domain" description="Glycosyl transferase family 1" evidence="2">
    <location>
        <begin position="223"/>
        <end position="381"/>
    </location>
</feature>